<dbReference type="AlphaFoldDB" id="A0A0F9N6H5"/>
<dbReference type="EMBL" id="LAZR01004570">
    <property type="protein sequence ID" value="KKN07442.1"/>
    <property type="molecule type" value="Genomic_DNA"/>
</dbReference>
<accession>A0A0F9N6H5</accession>
<comment type="caution">
    <text evidence="1">The sequence shown here is derived from an EMBL/GenBank/DDBJ whole genome shotgun (WGS) entry which is preliminary data.</text>
</comment>
<name>A0A0F9N6H5_9ZZZZ</name>
<reference evidence="1" key="1">
    <citation type="journal article" date="2015" name="Nature">
        <title>Complex archaea that bridge the gap between prokaryotes and eukaryotes.</title>
        <authorList>
            <person name="Spang A."/>
            <person name="Saw J.H."/>
            <person name="Jorgensen S.L."/>
            <person name="Zaremba-Niedzwiedzka K."/>
            <person name="Martijn J."/>
            <person name="Lind A.E."/>
            <person name="van Eijk R."/>
            <person name="Schleper C."/>
            <person name="Guy L."/>
            <person name="Ettema T.J."/>
        </authorList>
    </citation>
    <scope>NUCLEOTIDE SEQUENCE</scope>
</reference>
<organism evidence="1">
    <name type="scientific">marine sediment metagenome</name>
    <dbReference type="NCBI Taxonomy" id="412755"/>
    <lineage>
        <taxon>unclassified sequences</taxon>
        <taxon>metagenomes</taxon>
        <taxon>ecological metagenomes</taxon>
    </lineage>
</organism>
<evidence type="ECO:0000313" key="1">
    <source>
        <dbReference type="EMBL" id="KKN07442.1"/>
    </source>
</evidence>
<protein>
    <recommendedName>
        <fullName evidence="2">Glycosyltransferase subfamily 4-like N-terminal domain-containing protein</fullName>
    </recommendedName>
</protein>
<proteinExistence type="predicted"/>
<sequence>MCGIAGFNWNDRILLAKMIEFLKQRGLDNLSMYLKFNIKYYSSIIKYPFNFIFSHFENLLKYLIKFKKSFKLDMILSQFHPIHYASVIGGYLSKILKLPHFIRSHDLFILDVKQDPLLFQIYNFLIYLTIHKSIFKCDNFYVATTEMQNPLYN</sequence>
<evidence type="ECO:0008006" key="2">
    <source>
        <dbReference type="Google" id="ProtNLM"/>
    </source>
</evidence>
<gene>
    <name evidence="1" type="ORF">LCGC14_1066910</name>
</gene>